<organism evidence="1 2">
    <name type="scientific">Boudabousia tangfeifanii</name>
    <dbReference type="NCBI Taxonomy" id="1912795"/>
    <lineage>
        <taxon>Bacteria</taxon>
        <taxon>Bacillati</taxon>
        <taxon>Actinomycetota</taxon>
        <taxon>Actinomycetes</taxon>
        <taxon>Actinomycetales</taxon>
        <taxon>Actinomycetaceae</taxon>
        <taxon>Boudabousia</taxon>
    </lineage>
</organism>
<accession>A0A1D9MI13</accession>
<dbReference type="SUPFAM" id="SSF55874">
    <property type="entry name" value="ATPase domain of HSP90 chaperone/DNA topoisomerase II/histidine kinase"/>
    <property type="match status" value="1"/>
</dbReference>
<dbReference type="RefSeq" id="WP_071163372.1">
    <property type="nucleotide sequence ID" value="NZ_CP017812.1"/>
</dbReference>
<reference evidence="1 2" key="1">
    <citation type="submission" date="2016-10" db="EMBL/GenBank/DDBJ databases">
        <title>Actinomyces aegypiusis sp. nov., isolated from the Aegypius monachus in Qinghai Tibet Plateau China.</title>
        <authorList>
            <person name="Wang Y."/>
        </authorList>
    </citation>
    <scope>NUCLEOTIDE SEQUENCE [LARGE SCALE GENOMIC DNA]</scope>
    <source>
        <strain evidence="1 2">VUL4_3</strain>
    </source>
</reference>
<dbReference type="AlphaFoldDB" id="A0A1D9MI13"/>
<gene>
    <name evidence="1" type="ORF">BK816_00215</name>
</gene>
<protein>
    <recommendedName>
        <fullName evidence="3">ATP-binding protein</fullName>
    </recommendedName>
</protein>
<dbReference type="KEGG" id="avu:BK816_00215"/>
<sequence>MKLEPSPEILIESLRDIGYSFETAVADIIDNSIAANATRVEIFLLPDRLTNSCSVTIKDNGWGLDRNELINAMRLGSKSPREKRDPSDLGRFGLGLKTASFSQCRKLNVFSRKNDELSGFTWDLDHIASTNEWSLLETTNFLDYPQLNQLNHDGTVIIWQNTDRIDGSKIGDYVEKLITHLGIVFHRFIQPPNHVKVDRKVEIFVNGNAVVAIDPFCRHNKATQVDDEEYIQNVRMQVYTLPRKEKHKSLEEYNRYALPGGYQKNQGIYLYRSNRLILWGTWFNLLKKSFDSQLTRVELDMDNTSDVDWSIDVKKVFAQLPFVVKHRLEKLTNTIPLRSKRTINLAGRAPIKAESYPVWEFIEKDKSISCRIVKVNPIFKGFLESLSDDQKQYFLKILKLLEHSLPIEQIIFRLHQPNSSFNNTDISDAERESLKNLVLSVFTEQGLGEANINEVVKNYQLEVE</sequence>
<dbReference type="Gene3D" id="3.30.565.10">
    <property type="entry name" value="Histidine kinase-like ATPase, C-terminal domain"/>
    <property type="match status" value="1"/>
</dbReference>
<dbReference type="Proteomes" id="UP000176288">
    <property type="component" value="Chromosome"/>
</dbReference>
<name>A0A1D9MI13_9ACTO</name>
<evidence type="ECO:0000313" key="2">
    <source>
        <dbReference type="Proteomes" id="UP000176288"/>
    </source>
</evidence>
<dbReference type="STRING" id="1912795.BK816_00215"/>
<dbReference type="EMBL" id="CP017812">
    <property type="protein sequence ID" value="AOZ71906.1"/>
    <property type="molecule type" value="Genomic_DNA"/>
</dbReference>
<dbReference type="Pfam" id="PF13589">
    <property type="entry name" value="HATPase_c_3"/>
    <property type="match status" value="1"/>
</dbReference>
<keyword evidence="2" id="KW-1185">Reference proteome</keyword>
<dbReference type="OrthoDB" id="3757919at2"/>
<evidence type="ECO:0000313" key="1">
    <source>
        <dbReference type="EMBL" id="AOZ71906.1"/>
    </source>
</evidence>
<proteinExistence type="predicted"/>
<evidence type="ECO:0008006" key="3">
    <source>
        <dbReference type="Google" id="ProtNLM"/>
    </source>
</evidence>
<dbReference type="InterPro" id="IPR036890">
    <property type="entry name" value="HATPase_C_sf"/>
</dbReference>